<name>A0A8H6G0Q7_9LECA</name>
<dbReference type="Proteomes" id="UP000578531">
    <property type="component" value="Unassembled WGS sequence"/>
</dbReference>
<organism evidence="2 3">
    <name type="scientific">Letharia columbiana</name>
    <dbReference type="NCBI Taxonomy" id="112416"/>
    <lineage>
        <taxon>Eukaryota</taxon>
        <taxon>Fungi</taxon>
        <taxon>Dikarya</taxon>
        <taxon>Ascomycota</taxon>
        <taxon>Pezizomycotina</taxon>
        <taxon>Lecanoromycetes</taxon>
        <taxon>OSLEUM clade</taxon>
        <taxon>Lecanoromycetidae</taxon>
        <taxon>Lecanorales</taxon>
        <taxon>Lecanorineae</taxon>
        <taxon>Parmeliaceae</taxon>
        <taxon>Letharia</taxon>
    </lineage>
</organism>
<proteinExistence type="predicted"/>
<feature type="region of interest" description="Disordered" evidence="1">
    <location>
        <begin position="1"/>
        <end position="24"/>
    </location>
</feature>
<dbReference type="EMBL" id="JACCJC010000010">
    <property type="protein sequence ID" value="KAF6238365.1"/>
    <property type="molecule type" value="Genomic_DNA"/>
</dbReference>
<dbReference type="GeneID" id="59285311"/>
<evidence type="ECO:0000256" key="1">
    <source>
        <dbReference type="SAM" id="MobiDB-lite"/>
    </source>
</evidence>
<evidence type="ECO:0000313" key="3">
    <source>
        <dbReference type="Proteomes" id="UP000578531"/>
    </source>
</evidence>
<gene>
    <name evidence="2" type="ORF">HO173_003645</name>
</gene>
<protein>
    <submittedName>
        <fullName evidence="2">Uncharacterized protein</fullName>
    </submittedName>
</protein>
<reference evidence="2 3" key="1">
    <citation type="journal article" date="2020" name="Genomics">
        <title>Complete, high-quality genomes from long-read metagenomic sequencing of two wolf lichen thalli reveals enigmatic genome architecture.</title>
        <authorList>
            <person name="McKenzie S.K."/>
            <person name="Walston R.F."/>
            <person name="Allen J.L."/>
        </authorList>
    </citation>
    <scope>NUCLEOTIDE SEQUENCE [LARGE SCALE GENOMIC DNA]</scope>
    <source>
        <strain evidence="2">WasteWater2</strain>
    </source>
</reference>
<keyword evidence="3" id="KW-1185">Reference proteome</keyword>
<accession>A0A8H6G0Q7</accession>
<comment type="caution">
    <text evidence="2">The sequence shown here is derived from an EMBL/GenBank/DDBJ whole genome shotgun (WGS) entry which is preliminary data.</text>
</comment>
<sequence>MFASVLLPPTLKSAPRRPGCGGPLEGVMHPGCQRREVREAGATSPESVFHTAQFRHRVPDHAHHPVSPLRSAPLSFFMPGLLRYRSALTVPSSTGLEVSVLVEHFFIHTVLGQGVLVVHDGGDEL</sequence>
<dbReference type="RefSeq" id="XP_037167672.1">
    <property type="nucleotide sequence ID" value="XM_037305570.1"/>
</dbReference>
<dbReference type="AlphaFoldDB" id="A0A8H6G0Q7"/>
<evidence type="ECO:0000313" key="2">
    <source>
        <dbReference type="EMBL" id="KAF6238365.1"/>
    </source>
</evidence>